<dbReference type="InterPro" id="IPR027417">
    <property type="entry name" value="P-loop_NTPase"/>
</dbReference>
<organism evidence="1 2">
    <name type="scientific">Alicyclobacillus fodiniaquatilis</name>
    <dbReference type="NCBI Taxonomy" id="1661150"/>
    <lineage>
        <taxon>Bacteria</taxon>
        <taxon>Bacillati</taxon>
        <taxon>Bacillota</taxon>
        <taxon>Bacilli</taxon>
        <taxon>Bacillales</taxon>
        <taxon>Alicyclobacillaceae</taxon>
        <taxon>Alicyclobacillus</taxon>
    </lineage>
</organism>
<gene>
    <name evidence="1" type="ORF">ACFSB2_08780</name>
</gene>
<dbReference type="Gene3D" id="3.40.50.300">
    <property type="entry name" value="P-loop containing nucleotide triphosphate hydrolases"/>
    <property type="match status" value="2"/>
</dbReference>
<sequence>MTYPKFPVLYYEQNVLFDIKRQAWAAYRIPQQPYAFASQEKKRAMVDSLRQFLHAHRGACHLLSLTDDIRPTGFFQADHPGGDEFERYKQAVIQKVSRQRPWRRSLFLLVKLPKSRFAMPDFDLAAPGRALTSVGAFVKGIGQSLQQRFIVVPSGEMNRQVLEDTLSAETLVAQTVRASLGGERLISSDIEWLLCHPLHRAIVHEHAPRLGLEPSYQIAVRGEQVWLRPRKSLPILVAGNTVIEERLRTLVVHHQDDGSQMSWQTFFFLVDVPEEVSDIGSEWLYRLDDLSDPVECSIHLALEAPHTAAAGLERSRKALKDQQREYVDGTGELPMTLEWAGDRGRLLEHKLQHGMPLVHATITYAIFAPTREALEARATQFTQLCSTLRLRVVRSPGDQARGFYDFMPGTDIEKKPWSLPMDPGYLAAGMPHGSRDAGDPTGDYIGRTRQGTPVLLDLARPMSRELNRSGAVGIVGTLGGGKSVLKKLLFYLAFNRGGSIFSIDPKDEDGCFADMPAVAKGLTVLRLSAGSRTQINPFRLSRSEERSHAIALDYLSLLLDGQRNDERADILMDAVERTFSTSKRDLFQVMTELQKLSQSGGHEAMRVEARRCLTRLQGYRKSPYGRLVFARDNGVSALPETPFVVASLAGLPLPKRVPGETGNFTPNERFGVGMMYLMAALGRERMFHTALGGLKLFGIDETWLLRSFPEGRQLIDETVRMGRSYGVVPVLVTQNPGDIAEEELRNNLGSIFCFRTEDPRASRDNAILLGLDPDEASLWQAFRSLRSGDCFFKDIEGRVSLIHVDPTPDDLLTVFNTSVDGGRPS</sequence>
<dbReference type="EMBL" id="JBHUCX010000021">
    <property type="protein sequence ID" value="MFD1674790.1"/>
    <property type="molecule type" value="Genomic_DNA"/>
</dbReference>
<evidence type="ECO:0000313" key="1">
    <source>
        <dbReference type="EMBL" id="MFD1674790.1"/>
    </source>
</evidence>
<comment type="caution">
    <text evidence="1">The sequence shown here is derived from an EMBL/GenBank/DDBJ whole genome shotgun (WGS) entry which is preliminary data.</text>
</comment>
<protein>
    <submittedName>
        <fullName evidence="1">ATP-binding protein</fullName>
    </submittedName>
</protein>
<keyword evidence="1" id="KW-0067">ATP-binding</keyword>
<dbReference type="RefSeq" id="WP_377942660.1">
    <property type="nucleotide sequence ID" value="NZ_JBHUCX010000021.1"/>
</dbReference>
<dbReference type="SUPFAM" id="SSF52540">
    <property type="entry name" value="P-loop containing nucleoside triphosphate hydrolases"/>
    <property type="match status" value="1"/>
</dbReference>
<dbReference type="PANTHER" id="PTHR30121:SF6">
    <property type="entry name" value="SLR6007 PROTEIN"/>
    <property type="match status" value="1"/>
</dbReference>
<reference evidence="2" key="1">
    <citation type="journal article" date="2019" name="Int. J. Syst. Evol. Microbiol.">
        <title>The Global Catalogue of Microorganisms (GCM) 10K type strain sequencing project: providing services to taxonomists for standard genome sequencing and annotation.</title>
        <authorList>
            <consortium name="The Broad Institute Genomics Platform"/>
            <consortium name="The Broad Institute Genome Sequencing Center for Infectious Disease"/>
            <person name="Wu L."/>
            <person name="Ma J."/>
        </authorList>
    </citation>
    <scope>NUCLEOTIDE SEQUENCE [LARGE SCALE GENOMIC DNA]</scope>
    <source>
        <strain evidence="2">CGMCC 1.12286</strain>
    </source>
</reference>
<dbReference type="PANTHER" id="PTHR30121">
    <property type="entry name" value="UNCHARACTERIZED PROTEIN YJGR-RELATED"/>
    <property type="match status" value="1"/>
</dbReference>
<proteinExistence type="predicted"/>
<name>A0ABW4JFS2_9BACL</name>
<evidence type="ECO:0000313" key="2">
    <source>
        <dbReference type="Proteomes" id="UP001597079"/>
    </source>
</evidence>
<dbReference type="GO" id="GO:0005524">
    <property type="term" value="F:ATP binding"/>
    <property type="evidence" value="ECO:0007669"/>
    <property type="project" value="UniProtKB-KW"/>
</dbReference>
<dbReference type="Pfam" id="PF12846">
    <property type="entry name" value="AAA_10"/>
    <property type="match status" value="1"/>
</dbReference>
<keyword evidence="2" id="KW-1185">Reference proteome</keyword>
<dbReference type="Proteomes" id="UP001597079">
    <property type="component" value="Unassembled WGS sequence"/>
</dbReference>
<accession>A0ABW4JFS2</accession>
<dbReference type="InterPro" id="IPR051162">
    <property type="entry name" value="T4SS_component"/>
</dbReference>
<keyword evidence="1" id="KW-0547">Nucleotide-binding</keyword>